<protein>
    <submittedName>
        <fullName evidence="2">Calmodulin-binding transcription activator</fullName>
    </submittedName>
</protein>
<evidence type="ECO:0000313" key="2">
    <source>
        <dbReference type="EMBL" id="MCI73791.1"/>
    </source>
</evidence>
<accession>A0A392UJR6</accession>
<name>A0A392UJR6_9FABA</name>
<reference evidence="2 3" key="1">
    <citation type="journal article" date="2018" name="Front. Plant Sci.">
        <title>Red Clover (Trifolium pratense) and Zigzag Clover (T. medium) - A Picture of Genomic Similarities and Differences.</title>
        <authorList>
            <person name="Dluhosova J."/>
            <person name="Istvanek J."/>
            <person name="Nedelnik J."/>
            <person name="Repkova J."/>
        </authorList>
    </citation>
    <scope>NUCLEOTIDE SEQUENCE [LARGE SCALE GENOMIC DNA]</scope>
    <source>
        <strain evidence="3">cv. 10/8</strain>
        <tissue evidence="2">Leaf</tissue>
    </source>
</reference>
<keyword evidence="3" id="KW-1185">Reference proteome</keyword>
<sequence length="53" mass="5633">VAGNPSVEISPYSNPTPPESGISHVSYSFPESVNLQKNHPITFGGVDSVEDTF</sequence>
<comment type="caution">
    <text evidence="2">The sequence shown here is derived from an EMBL/GenBank/DDBJ whole genome shotgun (WGS) entry which is preliminary data.</text>
</comment>
<dbReference type="AlphaFoldDB" id="A0A392UJR6"/>
<proteinExistence type="predicted"/>
<feature type="region of interest" description="Disordered" evidence="1">
    <location>
        <begin position="1"/>
        <end position="26"/>
    </location>
</feature>
<dbReference type="Proteomes" id="UP000265520">
    <property type="component" value="Unassembled WGS sequence"/>
</dbReference>
<feature type="non-terminal residue" evidence="2">
    <location>
        <position position="53"/>
    </location>
</feature>
<feature type="non-terminal residue" evidence="2">
    <location>
        <position position="1"/>
    </location>
</feature>
<organism evidence="2 3">
    <name type="scientific">Trifolium medium</name>
    <dbReference type="NCBI Taxonomy" id="97028"/>
    <lineage>
        <taxon>Eukaryota</taxon>
        <taxon>Viridiplantae</taxon>
        <taxon>Streptophyta</taxon>
        <taxon>Embryophyta</taxon>
        <taxon>Tracheophyta</taxon>
        <taxon>Spermatophyta</taxon>
        <taxon>Magnoliopsida</taxon>
        <taxon>eudicotyledons</taxon>
        <taxon>Gunneridae</taxon>
        <taxon>Pentapetalae</taxon>
        <taxon>rosids</taxon>
        <taxon>fabids</taxon>
        <taxon>Fabales</taxon>
        <taxon>Fabaceae</taxon>
        <taxon>Papilionoideae</taxon>
        <taxon>50 kb inversion clade</taxon>
        <taxon>NPAAA clade</taxon>
        <taxon>Hologalegina</taxon>
        <taxon>IRL clade</taxon>
        <taxon>Trifolieae</taxon>
        <taxon>Trifolium</taxon>
    </lineage>
</organism>
<evidence type="ECO:0000256" key="1">
    <source>
        <dbReference type="SAM" id="MobiDB-lite"/>
    </source>
</evidence>
<dbReference type="EMBL" id="LXQA010846611">
    <property type="protein sequence ID" value="MCI73791.1"/>
    <property type="molecule type" value="Genomic_DNA"/>
</dbReference>
<evidence type="ECO:0000313" key="3">
    <source>
        <dbReference type="Proteomes" id="UP000265520"/>
    </source>
</evidence>